<evidence type="ECO:0000313" key="1">
    <source>
        <dbReference type="EMBL" id="KAG0410647.1"/>
    </source>
</evidence>
<sequence length="96" mass="10376">MRSRGRSGVLPHPGGPEGSKPTPFPQTRESHAQPDEGGRARMARASPLGGTCEHDEACAFTVAHSFCNKRECTCRDGHEKEASKCVPTCTPTKLRE</sequence>
<reference evidence="1 2" key="1">
    <citation type="journal article" date="2020" name="Cell">
        <title>Large-Scale Comparative Analyses of Tick Genomes Elucidate Their Genetic Diversity and Vector Capacities.</title>
        <authorList>
            <consortium name="Tick Genome and Microbiome Consortium (TIGMIC)"/>
            <person name="Jia N."/>
            <person name="Wang J."/>
            <person name="Shi W."/>
            <person name="Du L."/>
            <person name="Sun Y."/>
            <person name="Zhan W."/>
            <person name="Jiang J.F."/>
            <person name="Wang Q."/>
            <person name="Zhang B."/>
            <person name="Ji P."/>
            <person name="Bell-Sakyi L."/>
            <person name="Cui X.M."/>
            <person name="Yuan T.T."/>
            <person name="Jiang B.G."/>
            <person name="Yang W.F."/>
            <person name="Lam T.T."/>
            <person name="Chang Q.C."/>
            <person name="Ding S.J."/>
            <person name="Wang X.J."/>
            <person name="Zhu J.G."/>
            <person name="Ruan X.D."/>
            <person name="Zhao L."/>
            <person name="Wei J.T."/>
            <person name="Ye R.Z."/>
            <person name="Que T.C."/>
            <person name="Du C.H."/>
            <person name="Zhou Y.H."/>
            <person name="Cheng J.X."/>
            <person name="Dai P.F."/>
            <person name="Guo W.B."/>
            <person name="Han X.H."/>
            <person name="Huang E.J."/>
            <person name="Li L.F."/>
            <person name="Wei W."/>
            <person name="Gao Y.C."/>
            <person name="Liu J.Z."/>
            <person name="Shao H.Z."/>
            <person name="Wang X."/>
            <person name="Wang C.C."/>
            <person name="Yang T.C."/>
            <person name="Huo Q.B."/>
            <person name="Li W."/>
            <person name="Chen H.Y."/>
            <person name="Chen S.E."/>
            <person name="Zhou L.G."/>
            <person name="Ni X.B."/>
            <person name="Tian J.H."/>
            <person name="Sheng Y."/>
            <person name="Liu T."/>
            <person name="Pan Y.S."/>
            <person name="Xia L.Y."/>
            <person name="Li J."/>
            <person name="Zhao F."/>
            <person name="Cao W.C."/>
        </authorList>
    </citation>
    <scope>NUCLEOTIDE SEQUENCE [LARGE SCALE GENOMIC DNA]</scope>
    <source>
        <strain evidence="1">Iper-2018</strain>
    </source>
</reference>
<evidence type="ECO:0000313" key="2">
    <source>
        <dbReference type="Proteomes" id="UP000805193"/>
    </source>
</evidence>
<comment type="caution">
    <text evidence="1">The sequence shown here is derived from an EMBL/GenBank/DDBJ whole genome shotgun (WGS) entry which is preliminary data.</text>
</comment>
<protein>
    <submittedName>
        <fullName evidence="1">Uncharacterized protein</fullName>
    </submittedName>
</protein>
<keyword evidence="2" id="KW-1185">Reference proteome</keyword>
<name>A0AC60NU44_IXOPE</name>
<dbReference type="EMBL" id="JABSTQ010011502">
    <property type="protein sequence ID" value="KAG0410647.1"/>
    <property type="molecule type" value="Genomic_DNA"/>
</dbReference>
<gene>
    <name evidence="1" type="ORF">HPB47_012226</name>
</gene>
<proteinExistence type="predicted"/>
<accession>A0AC60NU44</accession>
<dbReference type="Proteomes" id="UP000805193">
    <property type="component" value="Unassembled WGS sequence"/>
</dbReference>
<organism evidence="1 2">
    <name type="scientific">Ixodes persulcatus</name>
    <name type="common">Taiga tick</name>
    <dbReference type="NCBI Taxonomy" id="34615"/>
    <lineage>
        <taxon>Eukaryota</taxon>
        <taxon>Metazoa</taxon>
        <taxon>Ecdysozoa</taxon>
        <taxon>Arthropoda</taxon>
        <taxon>Chelicerata</taxon>
        <taxon>Arachnida</taxon>
        <taxon>Acari</taxon>
        <taxon>Parasitiformes</taxon>
        <taxon>Ixodida</taxon>
        <taxon>Ixodoidea</taxon>
        <taxon>Ixodidae</taxon>
        <taxon>Ixodinae</taxon>
        <taxon>Ixodes</taxon>
    </lineage>
</organism>